<evidence type="ECO:0000313" key="2">
    <source>
        <dbReference type="EMBL" id="AXV09424.1"/>
    </source>
</evidence>
<keyword evidence="3" id="KW-1185">Reference proteome</keyword>
<evidence type="ECO:0000313" key="3">
    <source>
        <dbReference type="Proteomes" id="UP000264006"/>
    </source>
</evidence>
<keyword evidence="1" id="KW-1133">Transmembrane helix</keyword>
<dbReference type="AlphaFoldDB" id="A0A346Y4M7"/>
<keyword evidence="1" id="KW-0812">Transmembrane</keyword>
<evidence type="ECO:0000256" key="1">
    <source>
        <dbReference type="SAM" id="Phobius"/>
    </source>
</evidence>
<dbReference type="Proteomes" id="UP000264006">
    <property type="component" value="Chromosome"/>
</dbReference>
<sequence>MGRRRTERAQRMRPGTMITIAILLITIIAALVVQLSMAQV</sequence>
<dbReference type="EMBL" id="CP031165">
    <property type="protein sequence ID" value="AXV09424.1"/>
    <property type="molecule type" value="Genomic_DNA"/>
</dbReference>
<protein>
    <submittedName>
        <fullName evidence="2">Uncharacterized protein</fullName>
    </submittedName>
</protein>
<accession>A0A346Y4M7</accession>
<name>A0A346Y4M7_9ACTN</name>
<feature type="transmembrane region" description="Helical" evidence="1">
    <location>
        <begin position="20"/>
        <end position="38"/>
    </location>
</feature>
<proteinExistence type="predicted"/>
<reference evidence="2 3" key="1">
    <citation type="submission" date="2018-09" db="EMBL/GenBank/DDBJ databases">
        <title>Complete genome sequence of Euzebya sp. DY32-46 isolated from seawater of Pacific Ocean.</title>
        <authorList>
            <person name="Xu L."/>
            <person name="Wu Y.-H."/>
            <person name="Xu X.-W."/>
        </authorList>
    </citation>
    <scope>NUCLEOTIDE SEQUENCE [LARGE SCALE GENOMIC DNA]</scope>
    <source>
        <strain evidence="2 3">DY32-46</strain>
    </source>
</reference>
<dbReference type="KEGG" id="euz:DVS28_a4763"/>
<organism evidence="2 3">
    <name type="scientific">Euzebya pacifica</name>
    <dbReference type="NCBI Taxonomy" id="1608957"/>
    <lineage>
        <taxon>Bacteria</taxon>
        <taxon>Bacillati</taxon>
        <taxon>Actinomycetota</taxon>
        <taxon>Nitriliruptoria</taxon>
        <taxon>Euzebyales</taxon>
    </lineage>
</organism>
<gene>
    <name evidence="2" type="ORF">DVS28_a4763</name>
</gene>
<keyword evidence="1" id="KW-0472">Membrane</keyword>